<comment type="caution">
    <text evidence="1">The sequence shown here is derived from an EMBL/GenBank/DDBJ whole genome shotgun (WGS) entry which is preliminary data.</text>
</comment>
<accession>A0ABQ2MG82</accession>
<protein>
    <submittedName>
        <fullName evidence="1">Uncharacterized protein</fullName>
    </submittedName>
</protein>
<reference evidence="2" key="1">
    <citation type="journal article" date="2019" name="Int. J. Syst. Evol. Microbiol.">
        <title>The Global Catalogue of Microorganisms (GCM) 10K type strain sequencing project: providing services to taxonomists for standard genome sequencing and annotation.</title>
        <authorList>
            <consortium name="The Broad Institute Genomics Platform"/>
            <consortium name="The Broad Institute Genome Sequencing Center for Infectious Disease"/>
            <person name="Wu L."/>
            <person name="Ma J."/>
        </authorList>
    </citation>
    <scope>NUCLEOTIDE SEQUENCE [LARGE SCALE GENOMIC DNA]</scope>
    <source>
        <strain evidence="2">CGMCC 4.7178</strain>
    </source>
</reference>
<evidence type="ECO:0000313" key="2">
    <source>
        <dbReference type="Proteomes" id="UP000631535"/>
    </source>
</evidence>
<dbReference type="Proteomes" id="UP000631535">
    <property type="component" value="Unassembled WGS sequence"/>
</dbReference>
<evidence type="ECO:0000313" key="1">
    <source>
        <dbReference type="EMBL" id="GGO51278.1"/>
    </source>
</evidence>
<keyword evidence="2" id="KW-1185">Reference proteome</keyword>
<gene>
    <name evidence="1" type="ORF">GCM10012287_32930</name>
</gene>
<organism evidence="1 2">
    <name type="scientific">Streptomyces daqingensis</name>
    <dbReference type="NCBI Taxonomy" id="1472640"/>
    <lineage>
        <taxon>Bacteria</taxon>
        <taxon>Bacillati</taxon>
        <taxon>Actinomycetota</taxon>
        <taxon>Actinomycetes</taxon>
        <taxon>Kitasatosporales</taxon>
        <taxon>Streptomycetaceae</taxon>
        <taxon>Streptomyces</taxon>
    </lineage>
</organism>
<dbReference type="RefSeq" id="WP_189037906.1">
    <property type="nucleotide sequence ID" value="NZ_BMMP01000010.1"/>
</dbReference>
<proteinExistence type="predicted"/>
<sequence>MTTAIQSRSPMESAFFGEELSLPLEAPLWLLAGVDDEEEPGFEPHIWRGID</sequence>
<name>A0ABQ2MG82_9ACTN</name>
<dbReference type="EMBL" id="BMMP01000010">
    <property type="protein sequence ID" value="GGO51278.1"/>
    <property type="molecule type" value="Genomic_DNA"/>
</dbReference>